<dbReference type="InterPro" id="IPR019535">
    <property type="entry name" value="ICE2_C"/>
</dbReference>
<protein>
    <recommendedName>
        <fullName evidence="2">Little elongation complex subunit 2 C-terminal domain-containing protein</fullName>
    </recommendedName>
</protein>
<dbReference type="GO" id="GO:0008023">
    <property type="term" value="C:transcription elongation factor complex"/>
    <property type="evidence" value="ECO:0007669"/>
    <property type="project" value="InterPro"/>
</dbReference>
<dbReference type="PANTHER" id="PTHR14633">
    <property type="entry name" value="LITTLE ELONGATION COMPLEX SUBUNIT 2"/>
    <property type="match status" value="1"/>
</dbReference>
<sequence length="488" mass="54511">MEAGGELKWDIEPCNGRSCFFTRESYEKYCLGPTLPELLLFSSKASTEPSQKDPEASASQASVPKSQPIAPSSTKDILPFPEPRVPYPRFSSLTAFEQDAYVKLMIKFLNKRDTNVSFGQVKEYNHYQFLKSKSICEVPEFQKFLQNAARSCAEDYNLLCADADLYVTKLIESCQMYVKNYPPLYTVHEITSILGGKFVPDLTFNLEKCLLQMGSVKLVKVKFPSDEIPLPTMYKKVIQMLSPKKKADRIQENVTLDPNISKLVPKYCPQVVLTSQALFTLLNNHAPGFSEQWEIPLCVRTMDGKGVKSYFHLDSFNVFNQIPLFSLYSLLIFSSASHQDGSYLLSHVSGDSSVYLYKSTKDQQRGAYNLHEAHCNPPKAPSSLSVPWVPLNPNLLLKYHIQHGRPPCTFPPVPEMDAGINKQNQPKKSTNQQKTQVSPVTKAKKGRNRIHRLKEKQKIWKAAAEAAAAQAAAAASGSASPAALQGNT</sequence>
<evidence type="ECO:0000256" key="1">
    <source>
        <dbReference type="SAM" id="MobiDB-lite"/>
    </source>
</evidence>
<gene>
    <name evidence="3" type="ORF">GDO81_009790</name>
</gene>
<dbReference type="EMBL" id="WNYA01000004">
    <property type="protein sequence ID" value="KAG8576168.1"/>
    <property type="molecule type" value="Genomic_DNA"/>
</dbReference>
<reference evidence="3" key="1">
    <citation type="thesis" date="2020" institute="ProQuest LLC" country="789 East Eisenhower Parkway, Ann Arbor, MI, USA">
        <title>Comparative Genomics and Chromosome Evolution.</title>
        <authorList>
            <person name="Mudd A.B."/>
        </authorList>
    </citation>
    <scope>NUCLEOTIDE SEQUENCE</scope>
    <source>
        <strain evidence="3">237g6f4</strain>
        <tissue evidence="3">Blood</tissue>
    </source>
</reference>
<accession>A0AAV7BUA8</accession>
<dbReference type="AlphaFoldDB" id="A0AAV7BUA8"/>
<dbReference type="GO" id="GO:0042796">
    <property type="term" value="P:snRNA transcription by RNA polymerase III"/>
    <property type="evidence" value="ECO:0007669"/>
    <property type="project" value="TreeGrafter"/>
</dbReference>
<dbReference type="Pfam" id="PF10505">
    <property type="entry name" value="NARG2_C"/>
    <property type="match status" value="1"/>
</dbReference>
<dbReference type="GO" id="GO:0045945">
    <property type="term" value="P:positive regulation of transcription by RNA polymerase III"/>
    <property type="evidence" value="ECO:0007669"/>
    <property type="project" value="TreeGrafter"/>
</dbReference>
<feature type="region of interest" description="Disordered" evidence="1">
    <location>
        <begin position="45"/>
        <end position="80"/>
    </location>
</feature>
<evidence type="ECO:0000313" key="4">
    <source>
        <dbReference type="Proteomes" id="UP000824782"/>
    </source>
</evidence>
<feature type="compositionally biased region" description="Basic residues" evidence="1">
    <location>
        <begin position="442"/>
        <end position="452"/>
    </location>
</feature>
<feature type="region of interest" description="Disordered" evidence="1">
    <location>
        <begin position="415"/>
        <end position="452"/>
    </location>
</feature>
<evidence type="ECO:0000313" key="3">
    <source>
        <dbReference type="EMBL" id="KAG8576168.1"/>
    </source>
</evidence>
<name>A0AAV7BUA8_ENGPU</name>
<feature type="domain" description="Little elongation complex subunit 2 C-terminal" evidence="2">
    <location>
        <begin position="337"/>
        <end position="412"/>
    </location>
</feature>
<dbReference type="Proteomes" id="UP000824782">
    <property type="component" value="Unassembled WGS sequence"/>
</dbReference>
<dbReference type="GO" id="GO:0042795">
    <property type="term" value="P:snRNA transcription by RNA polymerase II"/>
    <property type="evidence" value="ECO:0007669"/>
    <property type="project" value="TreeGrafter"/>
</dbReference>
<comment type="caution">
    <text evidence="3">The sequence shown here is derived from an EMBL/GenBank/DDBJ whole genome shotgun (WGS) entry which is preliminary data.</text>
</comment>
<feature type="compositionally biased region" description="Polar residues" evidence="1">
    <location>
        <begin position="421"/>
        <end position="439"/>
    </location>
</feature>
<keyword evidence="4" id="KW-1185">Reference proteome</keyword>
<proteinExistence type="predicted"/>
<organism evidence="3 4">
    <name type="scientific">Engystomops pustulosus</name>
    <name type="common">Tungara frog</name>
    <name type="synonym">Physalaemus pustulosus</name>
    <dbReference type="NCBI Taxonomy" id="76066"/>
    <lineage>
        <taxon>Eukaryota</taxon>
        <taxon>Metazoa</taxon>
        <taxon>Chordata</taxon>
        <taxon>Craniata</taxon>
        <taxon>Vertebrata</taxon>
        <taxon>Euteleostomi</taxon>
        <taxon>Amphibia</taxon>
        <taxon>Batrachia</taxon>
        <taxon>Anura</taxon>
        <taxon>Neobatrachia</taxon>
        <taxon>Hyloidea</taxon>
        <taxon>Leptodactylidae</taxon>
        <taxon>Leiuperinae</taxon>
        <taxon>Engystomops</taxon>
    </lineage>
</organism>
<evidence type="ECO:0000259" key="2">
    <source>
        <dbReference type="Pfam" id="PF10505"/>
    </source>
</evidence>
<feature type="compositionally biased region" description="Polar residues" evidence="1">
    <location>
        <begin position="57"/>
        <end position="75"/>
    </location>
</feature>
<dbReference type="PANTHER" id="PTHR14633:SF3">
    <property type="entry name" value="LITTLE ELONGATION COMPLEX SUBUNIT 2"/>
    <property type="match status" value="1"/>
</dbReference>